<dbReference type="Proteomes" id="UP000008783">
    <property type="component" value="Unassembled WGS sequence"/>
</dbReference>
<dbReference type="EMBL" id="DS178262">
    <property type="protein sequence ID" value="EFP74353.2"/>
    <property type="molecule type" value="Genomic_DNA"/>
</dbReference>
<organism evidence="3 4">
    <name type="scientific">Puccinia graminis f. sp. tritici (strain CRL 75-36-700-3 / race SCCL)</name>
    <name type="common">Black stem rust fungus</name>
    <dbReference type="NCBI Taxonomy" id="418459"/>
    <lineage>
        <taxon>Eukaryota</taxon>
        <taxon>Fungi</taxon>
        <taxon>Dikarya</taxon>
        <taxon>Basidiomycota</taxon>
        <taxon>Pucciniomycotina</taxon>
        <taxon>Pucciniomycetes</taxon>
        <taxon>Pucciniales</taxon>
        <taxon>Pucciniaceae</taxon>
        <taxon>Puccinia</taxon>
    </lineage>
</organism>
<feature type="region of interest" description="Disordered" evidence="1">
    <location>
        <begin position="100"/>
        <end position="120"/>
    </location>
</feature>
<keyword evidence="2" id="KW-1133">Transmembrane helix</keyword>
<evidence type="ECO:0000256" key="1">
    <source>
        <dbReference type="SAM" id="MobiDB-lite"/>
    </source>
</evidence>
<evidence type="ECO:0000313" key="4">
    <source>
        <dbReference type="Proteomes" id="UP000008783"/>
    </source>
</evidence>
<evidence type="ECO:0000313" key="3">
    <source>
        <dbReference type="EMBL" id="EFP74353.2"/>
    </source>
</evidence>
<dbReference type="AlphaFoldDB" id="E3JRU3"/>
<dbReference type="InParanoid" id="E3JRU3"/>
<name>E3JRU3_PUCGT</name>
<dbReference type="HOGENOM" id="CLU_1504158_0_0_1"/>
<dbReference type="VEuPathDB" id="FungiDB:PGTG_00309"/>
<sequence>MLTISNDSHHIAKLPPYEKPKQQAAQPSDLNVTYTTSTMLMACVLLILSLAIPIYNTCFLFKQERRAKQQEQQEQQEQREWQVKQQERFERSFERLFEQRERREQEEQRERRADQQEQREWRADQQERFERFFERLFEQRERRSEQRDQQFKEPVKQRFRALEQLAGHTRGNSRALVSQ</sequence>
<reference evidence="4" key="2">
    <citation type="journal article" date="2011" name="Proc. Natl. Acad. Sci. U.S.A.">
        <title>Obligate biotrophy features unraveled by the genomic analysis of rust fungi.</title>
        <authorList>
            <person name="Duplessis S."/>
            <person name="Cuomo C.A."/>
            <person name="Lin Y.-C."/>
            <person name="Aerts A."/>
            <person name="Tisserant E."/>
            <person name="Veneault-Fourrey C."/>
            <person name="Joly D.L."/>
            <person name="Hacquard S."/>
            <person name="Amselem J."/>
            <person name="Cantarel B.L."/>
            <person name="Chiu R."/>
            <person name="Coutinho P.M."/>
            <person name="Feau N."/>
            <person name="Field M."/>
            <person name="Frey P."/>
            <person name="Gelhaye E."/>
            <person name="Goldberg J."/>
            <person name="Grabherr M.G."/>
            <person name="Kodira C.D."/>
            <person name="Kohler A."/>
            <person name="Kuees U."/>
            <person name="Lindquist E.A."/>
            <person name="Lucas S.M."/>
            <person name="Mago R."/>
            <person name="Mauceli E."/>
            <person name="Morin E."/>
            <person name="Murat C."/>
            <person name="Pangilinan J.L."/>
            <person name="Park R."/>
            <person name="Pearson M."/>
            <person name="Quesneville H."/>
            <person name="Rouhier N."/>
            <person name="Sakthikumar S."/>
            <person name="Salamov A.A."/>
            <person name="Schmutz J."/>
            <person name="Selles B."/>
            <person name="Shapiro H."/>
            <person name="Tanguay P."/>
            <person name="Tuskan G.A."/>
            <person name="Henrissat B."/>
            <person name="Van de Peer Y."/>
            <person name="Rouze P."/>
            <person name="Ellis J.G."/>
            <person name="Dodds P.N."/>
            <person name="Schein J.E."/>
            <person name="Zhong S."/>
            <person name="Hamelin R.C."/>
            <person name="Grigoriev I.V."/>
            <person name="Szabo L.J."/>
            <person name="Martin F."/>
        </authorList>
    </citation>
    <scope>NUCLEOTIDE SEQUENCE [LARGE SCALE GENOMIC DNA]</scope>
    <source>
        <strain evidence="4">CRL 75-36-700-3 / race SCCL</strain>
    </source>
</reference>
<feature type="region of interest" description="Disordered" evidence="1">
    <location>
        <begin position="1"/>
        <end position="27"/>
    </location>
</feature>
<gene>
    <name evidence="3" type="ORF">PGTG_00309</name>
</gene>
<dbReference type="OrthoDB" id="10621554at2759"/>
<feature type="transmembrane region" description="Helical" evidence="2">
    <location>
        <begin position="39"/>
        <end position="61"/>
    </location>
</feature>
<dbReference type="GeneID" id="10528192"/>
<keyword evidence="2" id="KW-0812">Transmembrane</keyword>
<protein>
    <submittedName>
        <fullName evidence="3">Uncharacterized protein</fullName>
    </submittedName>
</protein>
<proteinExistence type="predicted"/>
<dbReference type="KEGG" id="pgr:PGTG_00309"/>
<dbReference type="RefSeq" id="XP_003307359.2">
    <property type="nucleotide sequence ID" value="XM_003307311.2"/>
</dbReference>
<keyword evidence="4" id="KW-1185">Reference proteome</keyword>
<keyword evidence="2" id="KW-0472">Membrane</keyword>
<accession>E3JRU3</accession>
<reference key="1">
    <citation type="submission" date="2007-01" db="EMBL/GenBank/DDBJ databases">
        <title>The Genome Sequence of Puccinia graminis f. sp. tritici Strain CRL 75-36-700-3.</title>
        <authorList>
            <consortium name="The Broad Institute Genome Sequencing Platform"/>
            <person name="Birren B."/>
            <person name="Lander E."/>
            <person name="Galagan J."/>
            <person name="Nusbaum C."/>
            <person name="Devon K."/>
            <person name="Cuomo C."/>
            <person name="Jaffe D."/>
            <person name="Butler J."/>
            <person name="Alvarez P."/>
            <person name="Gnerre S."/>
            <person name="Grabherr M."/>
            <person name="Mauceli E."/>
            <person name="Brockman W."/>
            <person name="Young S."/>
            <person name="LaButti K."/>
            <person name="Sykes S."/>
            <person name="DeCaprio D."/>
            <person name="Crawford M."/>
            <person name="Koehrsen M."/>
            <person name="Engels R."/>
            <person name="Montgomery P."/>
            <person name="Pearson M."/>
            <person name="Howarth C."/>
            <person name="Larson L."/>
            <person name="White J."/>
            <person name="Zeng Q."/>
            <person name="Kodira C."/>
            <person name="Yandava C."/>
            <person name="Alvarado L."/>
            <person name="O'Leary S."/>
            <person name="Szabo L."/>
            <person name="Dean R."/>
            <person name="Schein J."/>
        </authorList>
    </citation>
    <scope>NUCLEOTIDE SEQUENCE</scope>
    <source>
        <strain>CRL 75-36-700-3</strain>
    </source>
</reference>
<evidence type="ECO:0000256" key="2">
    <source>
        <dbReference type="SAM" id="Phobius"/>
    </source>
</evidence>